<dbReference type="Pfam" id="PF01757">
    <property type="entry name" value="Acyl_transf_3"/>
    <property type="match status" value="1"/>
</dbReference>
<feature type="transmembrane region" description="Helical" evidence="1">
    <location>
        <begin position="190"/>
        <end position="215"/>
    </location>
</feature>
<feature type="transmembrane region" description="Helical" evidence="1">
    <location>
        <begin position="562"/>
        <end position="583"/>
    </location>
</feature>
<feature type="transmembrane region" description="Helical" evidence="1">
    <location>
        <begin position="347"/>
        <end position="367"/>
    </location>
</feature>
<evidence type="ECO:0000256" key="1">
    <source>
        <dbReference type="SAM" id="Phobius"/>
    </source>
</evidence>
<evidence type="ECO:0000313" key="4">
    <source>
        <dbReference type="EMBL" id="KAK5986399.1"/>
    </source>
</evidence>
<dbReference type="Proteomes" id="UP001331761">
    <property type="component" value="Unassembled WGS sequence"/>
</dbReference>
<keyword evidence="1" id="KW-0472">Membrane</keyword>
<feature type="domain" description="Nose resistant-to-fluoxetine protein N-terminal" evidence="3">
    <location>
        <begin position="61"/>
        <end position="182"/>
    </location>
</feature>
<sequence>MSPTELLFFAVTLWTVDASEFKKYLSEFNDHNELLSLGVSPQCVADMAVFGASLSEYAATLASCVRSGACTDEQKQILEKDMFAVKQIDSFGKLPAGILEMTMVSSGSYVECRDLTAPYKTHYCYADIAIKNMTNSLIGSMGMNVATCMPKSCSEKDITLLLTTIFNKQVVPLEFPSAKCVPTSVKPTTAFWIFMSFVAFFVTWAILASVADYFLDKHHQSEGIKNMTVIRLFLTFSFYTNASLLLDTGTPKEGNLRSLASIRFISMTWVAVGHTLGTNAMSSDALLPVLSLWNPLLSTAFTNAFLSVDTFFLLSGILVAYLFFKARPPSKRVKSPFTWILFYVHRYLRLTPPMMIFIGLYTVMLPFTNGPWTASNAGNRMNTYEEACQKYWWRNMLYINNFFGMENECYGISWYLAVDTQLYVAAPLFLITLYISPIIGGVVLILFCAASVAFTYAITYRDDLPALVLGAFAFAKTSVFFDEFYEKPWTRCPPYLIGIGVGYILAQMKNRKPKLHWVPIVAGWIVAASVAVLSVYGPHEYIKGHDDWSVFVRASYNNFSRIGWSLAVSWVIVANHLGWGGLISKFMDHPIWQPLGRLSYCAYIVHFYIIQYIFNLDDRPAHYVSIWQTYVYRGIPVIVLSYMLAFVWSCLFEVPTTKLEKMLFEGLIPRRKPHSADAKASQSTMDNGVYRKKSEDLPL</sequence>
<evidence type="ECO:0000256" key="2">
    <source>
        <dbReference type="SAM" id="SignalP"/>
    </source>
</evidence>
<protein>
    <submittedName>
        <fullName evidence="4">Acyltransferase</fullName>
    </submittedName>
</protein>
<organism evidence="4 5">
    <name type="scientific">Trichostrongylus colubriformis</name>
    <name type="common">Black scour worm</name>
    <dbReference type="NCBI Taxonomy" id="6319"/>
    <lineage>
        <taxon>Eukaryota</taxon>
        <taxon>Metazoa</taxon>
        <taxon>Ecdysozoa</taxon>
        <taxon>Nematoda</taxon>
        <taxon>Chromadorea</taxon>
        <taxon>Rhabditida</taxon>
        <taxon>Rhabditina</taxon>
        <taxon>Rhabditomorpha</taxon>
        <taxon>Strongyloidea</taxon>
        <taxon>Trichostrongylidae</taxon>
        <taxon>Trichostrongylus</taxon>
    </lineage>
</organism>
<dbReference type="InterPro" id="IPR006621">
    <property type="entry name" value="Nose-resist-to-fluoxetine_N"/>
</dbReference>
<feature type="chain" id="PRO_5042839237" evidence="2">
    <location>
        <begin position="19"/>
        <end position="699"/>
    </location>
</feature>
<dbReference type="GO" id="GO:0016747">
    <property type="term" value="F:acyltransferase activity, transferring groups other than amino-acyl groups"/>
    <property type="evidence" value="ECO:0007669"/>
    <property type="project" value="InterPro"/>
</dbReference>
<feature type="signal peptide" evidence="2">
    <location>
        <begin position="1"/>
        <end position="18"/>
    </location>
</feature>
<evidence type="ECO:0000259" key="3">
    <source>
        <dbReference type="SMART" id="SM00703"/>
    </source>
</evidence>
<keyword evidence="1" id="KW-1133">Transmembrane helix</keyword>
<keyword evidence="2" id="KW-0732">Signal</keyword>
<dbReference type="EMBL" id="WIXE01000648">
    <property type="protein sequence ID" value="KAK5986399.1"/>
    <property type="molecule type" value="Genomic_DNA"/>
</dbReference>
<feature type="transmembrane region" description="Helical" evidence="1">
    <location>
        <begin position="227"/>
        <end position="246"/>
    </location>
</feature>
<feature type="transmembrane region" description="Helical" evidence="1">
    <location>
        <begin position="595"/>
        <end position="614"/>
    </location>
</feature>
<keyword evidence="5" id="KW-1185">Reference proteome</keyword>
<reference evidence="4 5" key="1">
    <citation type="submission" date="2019-10" db="EMBL/GenBank/DDBJ databases">
        <title>Assembly and Annotation for the nematode Trichostrongylus colubriformis.</title>
        <authorList>
            <person name="Martin J."/>
        </authorList>
    </citation>
    <scope>NUCLEOTIDE SEQUENCE [LARGE SCALE GENOMIC DNA]</scope>
    <source>
        <strain evidence="4">G859</strain>
        <tissue evidence="4">Whole worm</tissue>
    </source>
</reference>
<evidence type="ECO:0000313" key="5">
    <source>
        <dbReference type="Proteomes" id="UP001331761"/>
    </source>
</evidence>
<dbReference type="InterPro" id="IPR052728">
    <property type="entry name" value="O2_lipid_transport_reg"/>
</dbReference>
<proteinExistence type="predicted"/>
<gene>
    <name evidence="4" type="ORF">GCK32_000374</name>
</gene>
<dbReference type="PANTHER" id="PTHR11161">
    <property type="entry name" value="O-ACYLTRANSFERASE"/>
    <property type="match status" value="1"/>
</dbReference>
<name>A0AAN8ITQ3_TRICO</name>
<keyword evidence="4" id="KW-0012">Acyltransferase</keyword>
<feature type="transmembrane region" description="Helical" evidence="1">
    <location>
        <begin position="412"/>
        <end position="431"/>
    </location>
</feature>
<dbReference type="SMART" id="SM00703">
    <property type="entry name" value="NRF"/>
    <property type="match status" value="1"/>
</dbReference>
<feature type="transmembrane region" description="Helical" evidence="1">
    <location>
        <begin position="517"/>
        <end position="536"/>
    </location>
</feature>
<keyword evidence="4" id="KW-0808">Transferase</keyword>
<dbReference type="PANTHER" id="PTHR11161:SF0">
    <property type="entry name" value="O-ACYLTRANSFERASE LIKE PROTEIN"/>
    <property type="match status" value="1"/>
</dbReference>
<feature type="transmembrane region" description="Helical" evidence="1">
    <location>
        <begin position="300"/>
        <end position="324"/>
    </location>
</feature>
<feature type="transmembrane region" description="Helical" evidence="1">
    <location>
        <begin position="464"/>
        <end position="481"/>
    </location>
</feature>
<dbReference type="AlphaFoldDB" id="A0AAN8ITQ3"/>
<accession>A0AAN8ITQ3</accession>
<feature type="transmembrane region" description="Helical" evidence="1">
    <location>
        <begin position="438"/>
        <end position="458"/>
    </location>
</feature>
<dbReference type="Pfam" id="PF20146">
    <property type="entry name" value="NRF"/>
    <property type="match status" value="1"/>
</dbReference>
<dbReference type="InterPro" id="IPR002656">
    <property type="entry name" value="Acyl_transf_3_dom"/>
</dbReference>
<comment type="caution">
    <text evidence="4">The sequence shown here is derived from an EMBL/GenBank/DDBJ whole genome shotgun (WGS) entry which is preliminary data.</text>
</comment>
<keyword evidence="1" id="KW-0812">Transmembrane</keyword>
<feature type="transmembrane region" description="Helical" evidence="1">
    <location>
        <begin position="634"/>
        <end position="654"/>
    </location>
</feature>